<dbReference type="Pfam" id="PF08870">
    <property type="entry name" value="DndE"/>
    <property type="match status" value="1"/>
</dbReference>
<dbReference type="KEGG" id="kyr:CVV65_05395"/>
<protein>
    <submittedName>
        <fullName evidence="1">DNA sulfur modification protein DndE</fullName>
    </submittedName>
</protein>
<dbReference type="OrthoDB" id="512647at2"/>
<reference evidence="2" key="1">
    <citation type="submission" date="2017-11" db="EMBL/GenBank/DDBJ databases">
        <title>Complete Genome Sequence of Kyrpidia sp. Strain EA-1, a thermophilic, hydrogen-oxidizing Bacterium, isolated from the Azores.</title>
        <authorList>
            <person name="Reiner J.E."/>
            <person name="Lapp C.J."/>
            <person name="Bunk B."/>
            <person name="Gescher J."/>
        </authorList>
    </citation>
    <scope>NUCLEOTIDE SEQUENCE [LARGE SCALE GENOMIC DNA]</scope>
    <source>
        <strain evidence="2">EA-1</strain>
    </source>
</reference>
<keyword evidence="2" id="KW-1185">Reference proteome</keyword>
<dbReference type="Gene3D" id="1.10.1220.160">
    <property type="entry name" value="DNA sulphur modification protein DndE"/>
    <property type="match status" value="1"/>
</dbReference>
<evidence type="ECO:0000313" key="2">
    <source>
        <dbReference type="Proteomes" id="UP000231932"/>
    </source>
</evidence>
<organism evidence="1 2">
    <name type="scientific">Kyrpidia spormannii</name>
    <dbReference type="NCBI Taxonomy" id="2055160"/>
    <lineage>
        <taxon>Bacteria</taxon>
        <taxon>Bacillati</taxon>
        <taxon>Bacillota</taxon>
        <taxon>Bacilli</taxon>
        <taxon>Bacillales</taxon>
        <taxon>Alicyclobacillaceae</taxon>
        <taxon>Kyrpidia</taxon>
    </lineage>
</organism>
<dbReference type="NCBIfam" id="TIGR03184">
    <property type="entry name" value="DNA_S_dndE"/>
    <property type="match status" value="1"/>
</dbReference>
<dbReference type="EMBL" id="CP024955">
    <property type="protein sequence ID" value="ATY84458.1"/>
    <property type="molecule type" value="Genomic_DNA"/>
</dbReference>
<name>A0A2K8N551_9BACL</name>
<accession>A0A2K8N551</accession>
<proteinExistence type="predicted"/>
<dbReference type="InterPro" id="IPR014969">
    <property type="entry name" value="DNA_S_DndE"/>
</dbReference>
<dbReference type="REBASE" id="225930">
    <property type="entry name" value="M.KspEA1DndEP"/>
</dbReference>
<dbReference type="RefSeq" id="WP_100667278.1">
    <property type="nucleotide sequence ID" value="NZ_CP024955.1"/>
</dbReference>
<dbReference type="AlphaFoldDB" id="A0A2K8N551"/>
<dbReference type="Proteomes" id="UP000231932">
    <property type="component" value="Chromosome"/>
</dbReference>
<gene>
    <name evidence="1" type="primary">dndE</name>
    <name evidence="1" type="ORF">CVV65_05395</name>
</gene>
<sequence length="132" mass="15010">MIVKQIRLSNRAKEQLIRLKSKTGIQQWNVLCRWALCLSLKEPTPPPDVEHPADSNVEMTWQVFGGEYQDIYEALIIERCISDGLGTSPDILAKQFRLHLHRGISYLAATNFIKNIGDLLKLSSSDETQSEE</sequence>
<dbReference type="InterPro" id="IPR038472">
    <property type="entry name" value="DndE_sf"/>
</dbReference>
<evidence type="ECO:0000313" key="1">
    <source>
        <dbReference type="EMBL" id="ATY84458.1"/>
    </source>
</evidence>